<proteinExistence type="predicted"/>
<evidence type="ECO:0000259" key="2">
    <source>
        <dbReference type="Pfam" id="PF04173"/>
    </source>
</evidence>
<feature type="domain" description="TQO small subunit DoxD" evidence="2">
    <location>
        <begin position="24"/>
        <end position="160"/>
    </location>
</feature>
<dbReference type="Proteomes" id="UP000095087">
    <property type="component" value="Unassembled WGS sequence"/>
</dbReference>
<keyword evidence="1" id="KW-0472">Membrane</keyword>
<sequence>MIASSTRDEMNDWGKALALRASSFSMGFVFFAGAWRRFYNAPAKLDVNSVHFLGNKLVGAAPGSPIESVVHWVLARPAIADFATHALTLGEGLAGLGLMLGALTRISALGAALLNIALMLIFGWQGYECLDEWTMAALGFAISVSVMVYGPSIYSLDNIVGLDVLRSLFTRPVAIGLTVFSILFTVSFYAYYFGFWNLERRTGVSAYRIVAEAGPSADIATLYVNAGASPNAAYVRSIAYHLKDGREVVQQADEIEVVRSHFEPWSQSGSVADEVLLLRLGSKTDIRIPAGTASATIDLIGNEDQTVTFE</sequence>
<organism evidence="3 4">
    <name type="scientific">Methyloligella halotolerans</name>
    <dbReference type="NCBI Taxonomy" id="1177755"/>
    <lineage>
        <taxon>Bacteria</taxon>
        <taxon>Pseudomonadati</taxon>
        <taxon>Pseudomonadota</taxon>
        <taxon>Alphaproteobacteria</taxon>
        <taxon>Hyphomicrobiales</taxon>
        <taxon>Hyphomicrobiaceae</taxon>
        <taxon>Methyloligella</taxon>
    </lineage>
</organism>
<feature type="transmembrane region" description="Helical" evidence="1">
    <location>
        <begin position="168"/>
        <end position="192"/>
    </location>
</feature>
<accession>A0A1E2RV11</accession>
<dbReference type="OrthoDB" id="9790967at2"/>
<feature type="transmembrane region" description="Helical" evidence="1">
    <location>
        <begin position="106"/>
        <end position="127"/>
    </location>
</feature>
<dbReference type="AlphaFoldDB" id="A0A1E2RV11"/>
<feature type="transmembrane region" description="Helical" evidence="1">
    <location>
        <begin position="133"/>
        <end position="156"/>
    </location>
</feature>
<gene>
    <name evidence="3" type="ORF">A7A08_03169</name>
</gene>
<reference evidence="3 4" key="1">
    <citation type="submission" date="2016-07" db="EMBL/GenBank/DDBJ databases">
        <title>Draft genome sequence of Methyloligella halotolerans C2T (VKM B-2706T=CCUG 61687T=DSM 25045T), a halotolerant polyhydroxybutyrate accumulating methylotroph.</title>
        <authorList>
            <person name="Vasilenko O.V."/>
            <person name="Doronina N.V."/>
            <person name="Poroshina M.N."/>
            <person name="Tarlachkov S.V."/>
            <person name="Trotsenko Y.A."/>
        </authorList>
    </citation>
    <scope>NUCLEOTIDE SEQUENCE [LARGE SCALE GENOMIC DNA]</scope>
    <source>
        <strain evidence="3 4">VKM B-2706</strain>
    </source>
</reference>
<comment type="caution">
    <text evidence="3">The sequence shown here is derived from an EMBL/GenBank/DDBJ whole genome shotgun (WGS) entry which is preliminary data.</text>
</comment>
<dbReference type="STRING" id="1177755.A7A08_03169"/>
<dbReference type="EMBL" id="MASI01000013">
    <property type="protein sequence ID" value="ODA65938.1"/>
    <property type="molecule type" value="Genomic_DNA"/>
</dbReference>
<dbReference type="InterPro" id="IPR007301">
    <property type="entry name" value="DoxD"/>
</dbReference>
<name>A0A1E2RV11_9HYPH</name>
<evidence type="ECO:0000313" key="3">
    <source>
        <dbReference type="EMBL" id="ODA65938.1"/>
    </source>
</evidence>
<keyword evidence="1" id="KW-1133">Transmembrane helix</keyword>
<evidence type="ECO:0000313" key="4">
    <source>
        <dbReference type="Proteomes" id="UP000095087"/>
    </source>
</evidence>
<dbReference type="Pfam" id="PF04173">
    <property type="entry name" value="DoxD"/>
    <property type="match status" value="1"/>
</dbReference>
<keyword evidence="1" id="KW-0812">Transmembrane</keyword>
<protein>
    <submittedName>
        <fullName evidence="3">TQO small subunit DoxD</fullName>
    </submittedName>
</protein>
<evidence type="ECO:0000256" key="1">
    <source>
        <dbReference type="SAM" id="Phobius"/>
    </source>
</evidence>
<feature type="transmembrane region" description="Helical" evidence="1">
    <location>
        <begin position="17"/>
        <end position="35"/>
    </location>
</feature>
<keyword evidence="4" id="KW-1185">Reference proteome</keyword>